<sequence>MPDAPGSARCDTLARRTGPPLGPTSIDRNGRQPRHTGRSCGITRYSQRRRLPCRAGSTIVALFRAPRRRVQRSFDGGKGIDGSRETRGTTVWATTRGARNGDGASGEVGKNTPDLVRCGHPDLLPAAEKNSARVPRGGAARSTRPLWTDRHEHPGSRDDPPRGTATPRRRRALACPHRAPAARHGGHAREAFRSPRVETRHRVVAVADPRRRPPVTAFEPTTLEPPRGRTPVRTTPVNRPRSTTSIRSFEQVIEQPVRSCDRRVRGGRK</sequence>
<dbReference type="Proteomes" id="UP000198716">
    <property type="component" value="Unassembled WGS sequence"/>
</dbReference>
<reference evidence="3" key="1">
    <citation type="submission" date="2016-10" db="EMBL/GenBank/DDBJ databases">
        <authorList>
            <person name="Varghese N."/>
            <person name="Submissions S."/>
        </authorList>
    </citation>
    <scope>NUCLEOTIDE SEQUENCE [LARGE SCALE GENOMIC DNA]</scope>
    <source>
        <strain evidence="3">DSM 45004</strain>
    </source>
</reference>
<proteinExistence type="predicted"/>
<gene>
    <name evidence="2" type="ORF">SAMN04487819_101431</name>
</gene>
<name>A0A1I1TX23_9ACTN</name>
<protein>
    <submittedName>
        <fullName evidence="2">Uncharacterized protein</fullName>
    </submittedName>
</protein>
<feature type="region of interest" description="Disordered" evidence="1">
    <location>
        <begin position="1"/>
        <end position="39"/>
    </location>
</feature>
<feature type="compositionally biased region" description="Basic and acidic residues" evidence="1">
    <location>
        <begin position="147"/>
        <end position="161"/>
    </location>
</feature>
<dbReference type="EMBL" id="FOMZ01000001">
    <property type="protein sequence ID" value="SFD63206.1"/>
    <property type="molecule type" value="Genomic_DNA"/>
</dbReference>
<evidence type="ECO:0000313" key="2">
    <source>
        <dbReference type="EMBL" id="SFD63206.1"/>
    </source>
</evidence>
<evidence type="ECO:0000313" key="3">
    <source>
        <dbReference type="Proteomes" id="UP000198716"/>
    </source>
</evidence>
<accession>A0A1I1TX23</accession>
<dbReference type="AlphaFoldDB" id="A0A1I1TX23"/>
<organism evidence="2 3">
    <name type="scientific">Actinopolyspora alba</name>
    <dbReference type="NCBI Taxonomy" id="673379"/>
    <lineage>
        <taxon>Bacteria</taxon>
        <taxon>Bacillati</taxon>
        <taxon>Actinomycetota</taxon>
        <taxon>Actinomycetes</taxon>
        <taxon>Actinopolysporales</taxon>
        <taxon>Actinopolysporaceae</taxon>
        <taxon>Actinopolyspora</taxon>
        <taxon>Actinopolyspora alba group</taxon>
    </lineage>
</organism>
<evidence type="ECO:0000256" key="1">
    <source>
        <dbReference type="SAM" id="MobiDB-lite"/>
    </source>
</evidence>
<feature type="region of interest" description="Disordered" evidence="1">
    <location>
        <begin position="213"/>
        <end position="245"/>
    </location>
</feature>
<feature type="region of interest" description="Disordered" evidence="1">
    <location>
        <begin position="95"/>
        <end position="171"/>
    </location>
</feature>
<keyword evidence="3" id="KW-1185">Reference proteome</keyword>
<feature type="compositionally biased region" description="Low complexity" evidence="1">
    <location>
        <begin position="229"/>
        <end position="245"/>
    </location>
</feature>